<evidence type="ECO:0000256" key="1">
    <source>
        <dbReference type="SAM" id="MobiDB-lite"/>
    </source>
</evidence>
<accession>W0VF62</accession>
<dbReference type="Gene3D" id="2.180.10.10">
    <property type="entry name" value="RHS repeat-associated core"/>
    <property type="match status" value="1"/>
</dbReference>
<dbReference type="HOGENOM" id="CLU_1052827_0_0_4"/>
<dbReference type="KEGG" id="jag:GJA_5512"/>
<feature type="region of interest" description="Disordered" evidence="1">
    <location>
        <begin position="139"/>
        <end position="264"/>
    </location>
</feature>
<organism evidence="3 4">
    <name type="scientific">Janthinobacterium agaricidamnosum NBRC 102515 = DSM 9628</name>
    <dbReference type="NCBI Taxonomy" id="1349767"/>
    <lineage>
        <taxon>Bacteria</taxon>
        <taxon>Pseudomonadati</taxon>
        <taxon>Pseudomonadota</taxon>
        <taxon>Betaproteobacteria</taxon>
        <taxon>Burkholderiales</taxon>
        <taxon>Oxalobacteraceae</taxon>
        <taxon>Janthinobacterium</taxon>
    </lineage>
</organism>
<dbReference type="STRING" id="1349767.GJA_5512"/>
<dbReference type="RefSeq" id="WP_144241643.1">
    <property type="nucleotide sequence ID" value="NZ_HG322949.1"/>
</dbReference>
<sequence length="264" mass="28291">MASRFSAIRTYQSQSYNRYSYVWNNPLNATDPSGYMQIMATIEVTASRTAMQGVGMGLVQRLDVSNDVSDPSLNMTARPPSLGERVYRELQAAGRGFRYLASAALKGLAKGAIPFVKGLQATTPLPIALGMAVAEGMSDEAAAESAEQGLDAQGTDSGEGASSSSDDEKKQDVEKDPRRRFNKGERDRAQDRSKDADGDPACEYCGIKTTNKPGQANSAQTDHVDAWSKGGRTNDSNAANSCRTCNTSKGAKDIGTQWLPPGYR</sequence>
<evidence type="ECO:0000313" key="4">
    <source>
        <dbReference type="Proteomes" id="UP000027604"/>
    </source>
</evidence>
<keyword evidence="3" id="KW-0540">Nuclease</keyword>
<gene>
    <name evidence="3" type="ORF">GJA_5512</name>
</gene>
<dbReference type="GO" id="GO:0008270">
    <property type="term" value="F:zinc ion binding"/>
    <property type="evidence" value="ECO:0007669"/>
    <property type="project" value="InterPro"/>
</dbReference>
<dbReference type="Gene3D" id="1.10.30.50">
    <property type="match status" value="1"/>
</dbReference>
<dbReference type="PATRIC" id="fig|1349767.4.peg.2294"/>
<dbReference type="InterPro" id="IPR003615">
    <property type="entry name" value="HNH_nuc"/>
</dbReference>
<proteinExistence type="predicted"/>
<feature type="compositionally biased region" description="Polar residues" evidence="1">
    <location>
        <begin position="208"/>
        <end position="221"/>
    </location>
</feature>
<dbReference type="CDD" id="cd00085">
    <property type="entry name" value="HNHc"/>
    <property type="match status" value="1"/>
</dbReference>
<feature type="compositionally biased region" description="Basic and acidic residues" evidence="1">
    <location>
        <begin position="166"/>
        <end position="197"/>
    </location>
</feature>
<dbReference type="EMBL" id="HG322949">
    <property type="protein sequence ID" value="CDG86108.1"/>
    <property type="molecule type" value="Genomic_DNA"/>
</dbReference>
<evidence type="ECO:0000259" key="2">
    <source>
        <dbReference type="Pfam" id="PF01844"/>
    </source>
</evidence>
<dbReference type="GO" id="GO:0003676">
    <property type="term" value="F:nucleic acid binding"/>
    <property type="evidence" value="ECO:0007669"/>
    <property type="project" value="InterPro"/>
</dbReference>
<keyword evidence="3" id="KW-0255">Endonuclease</keyword>
<feature type="compositionally biased region" description="Polar residues" evidence="1">
    <location>
        <begin position="231"/>
        <end position="249"/>
    </location>
</feature>
<evidence type="ECO:0000313" key="3">
    <source>
        <dbReference type="EMBL" id="CDG86108.1"/>
    </source>
</evidence>
<dbReference type="GO" id="GO:0004519">
    <property type="term" value="F:endonuclease activity"/>
    <property type="evidence" value="ECO:0007669"/>
    <property type="project" value="UniProtKB-KW"/>
</dbReference>
<feature type="domain" description="HNH" evidence="2">
    <location>
        <begin position="202"/>
        <end position="251"/>
    </location>
</feature>
<protein>
    <submittedName>
        <fullName evidence="3">HNH endonuclease family protein</fullName>
    </submittedName>
</protein>
<keyword evidence="4" id="KW-1185">Reference proteome</keyword>
<dbReference type="AlphaFoldDB" id="W0VF62"/>
<dbReference type="InterPro" id="IPR002711">
    <property type="entry name" value="HNH"/>
</dbReference>
<dbReference type="Pfam" id="PF01844">
    <property type="entry name" value="HNH"/>
    <property type="match status" value="1"/>
</dbReference>
<keyword evidence="3" id="KW-0378">Hydrolase</keyword>
<name>W0VF62_9BURK</name>
<reference evidence="3 4" key="1">
    <citation type="journal article" date="2015" name="Genome Announc.">
        <title>Genome Sequence of Mushroom Soft-Rot Pathogen Janthinobacterium agaricidamnosum.</title>
        <authorList>
            <person name="Graupner K."/>
            <person name="Lackner G."/>
            <person name="Hertweck C."/>
        </authorList>
    </citation>
    <scope>NUCLEOTIDE SEQUENCE [LARGE SCALE GENOMIC DNA]</scope>
    <source>
        <strain evidence="4">NBRC 102515 / DSM 9628</strain>
    </source>
</reference>
<dbReference type="Proteomes" id="UP000027604">
    <property type="component" value="Chromosome I"/>
</dbReference>